<dbReference type="InterPro" id="IPR050486">
    <property type="entry name" value="Mannose-1P_guanyltransferase"/>
</dbReference>
<dbReference type="InterPro" id="IPR029044">
    <property type="entry name" value="Nucleotide-diphossugar_trans"/>
</dbReference>
<keyword evidence="3" id="KW-1185">Reference proteome</keyword>
<evidence type="ECO:0000313" key="3">
    <source>
        <dbReference type="Proteomes" id="UP000698752"/>
    </source>
</evidence>
<dbReference type="InterPro" id="IPR005835">
    <property type="entry name" value="NTP_transferase_dom"/>
</dbReference>
<organism evidence="2 3">
    <name type="scientific">Neoroseomonas terrae</name>
    <dbReference type="NCBI Taxonomy" id="424799"/>
    <lineage>
        <taxon>Bacteria</taxon>
        <taxon>Pseudomonadati</taxon>
        <taxon>Pseudomonadota</taxon>
        <taxon>Alphaproteobacteria</taxon>
        <taxon>Acetobacterales</taxon>
        <taxon>Acetobacteraceae</taxon>
        <taxon>Neoroseomonas</taxon>
    </lineage>
</organism>
<sequence>MVQEAVILAGGLGTRLRPVVTEVPKPLAPVAGRPFLHWLLGGLAKQGIRRVVLATGYRADLIRQCLGDRHADIDLAYSPEATPLGTGGALWAALAQCREDRVAVLNGDTWLGLDIAALAGEAPQADIVLAIRDVADRARYGSVQADGNRLLALEEKGLLGPGLVNGGAYLVRTDLPRRRPMPSAFALEQDVLAQPKGLDIRVHRTAAPFLDIGTPEDFDLAQELIPRWAAS</sequence>
<proteinExistence type="predicted"/>
<evidence type="ECO:0000259" key="1">
    <source>
        <dbReference type="Pfam" id="PF00483"/>
    </source>
</evidence>
<dbReference type="SUPFAM" id="SSF53448">
    <property type="entry name" value="Nucleotide-diphospho-sugar transferases"/>
    <property type="match status" value="1"/>
</dbReference>
<reference evidence="3" key="1">
    <citation type="journal article" date="2021" name="Syst. Appl. Microbiol.">
        <title>Roseomonas hellenica sp. nov., isolated from roots of wild-growing Alkanna tinctoria.</title>
        <authorList>
            <person name="Rat A."/>
            <person name="Naranjo H.D."/>
            <person name="Lebbe L."/>
            <person name="Cnockaert M."/>
            <person name="Krigas N."/>
            <person name="Grigoriadou K."/>
            <person name="Maloupa E."/>
            <person name="Willems A."/>
        </authorList>
    </citation>
    <scope>NUCLEOTIDE SEQUENCE [LARGE SCALE GENOMIC DNA]</scope>
    <source>
        <strain evidence="3">LMG 31159</strain>
    </source>
</reference>
<evidence type="ECO:0000313" key="2">
    <source>
        <dbReference type="EMBL" id="MBR0649980.1"/>
    </source>
</evidence>
<keyword evidence="2" id="KW-0808">Transferase</keyword>
<dbReference type="RefSeq" id="WP_211868361.1">
    <property type="nucleotide sequence ID" value="NZ_JAAEDI010000009.1"/>
</dbReference>
<dbReference type="PANTHER" id="PTHR22572">
    <property type="entry name" value="SUGAR-1-PHOSPHATE GUANYL TRANSFERASE"/>
    <property type="match status" value="1"/>
</dbReference>
<dbReference type="EMBL" id="JAAEDI010000009">
    <property type="protein sequence ID" value="MBR0649980.1"/>
    <property type="molecule type" value="Genomic_DNA"/>
</dbReference>
<protein>
    <submittedName>
        <fullName evidence="2">NTP transferase domain-containing protein</fullName>
    </submittedName>
</protein>
<name>A0ABS5EG39_9PROT</name>
<comment type="caution">
    <text evidence="2">The sequence shown here is derived from an EMBL/GenBank/DDBJ whole genome shotgun (WGS) entry which is preliminary data.</text>
</comment>
<dbReference type="Proteomes" id="UP000698752">
    <property type="component" value="Unassembled WGS sequence"/>
</dbReference>
<dbReference type="Pfam" id="PF00483">
    <property type="entry name" value="NTP_transferase"/>
    <property type="match status" value="1"/>
</dbReference>
<gene>
    <name evidence="2" type="ORF">GXW78_09925</name>
</gene>
<accession>A0ABS5EG39</accession>
<dbReference type="CDD" id="cd06915">
    <property type="entry name" value="NTP_transferase_WcbM_like"/>
    <property type="match status" value="1"/>
</dbReference>
<feature type="domain" description="Nucleotidyl transferase" evidence="1">
    <location>
        <begin position="5"/>
        <end position="172"/>
    </location>
</feature>
<dbReference type="Gene3D" id="3.90.550.10">
    <property type="entry name" value="Spore Coat Polysaccharide Biosynthesis Protein SpsA, Chain A"/>
    <property type="match status" value="1"/>
</dbReference>
<dbReference type="GO" id="GO:0016740">
    <property type="term" value="F:transferase activity"/>
    <property type="evidence" value="ECO:0007669"/>
    <property type="project" value="UniProtKB-KW"/>
</dbReference>